<evidence type="ECO:0000313" key="1">
    <source>
        <dbReference type="EMBL" id="MBB6476141.1"/>
    </source>
</evidence>
<dbReference type="RefSeq" id="WP_184985978.1">
    <property type="nucleotide sequence ID" value="NZ_JACHIU010000001.1"/>
</dbReference>
<name>A0A7X0IJ30_9ACTN</name>
<accession>A0A7X0IJ30</accession>
<gene>
    <name evidence="1" type="ORF">BJ992_005572</name>
</gene>
<dbReference type="Proteomes" id="UP000555564">
    <property type="component" value="Unassembled WGS sequence"/>
</dbReference>
<evidence type="ECO:0000313" key="2">
    <source>
        <dbReference type="Proteomes" id="UP000555564"/>
    </source>
</evidence>
<dbReference type="AlphaFoldDB" id="A0A7X0IJ30"/>
<keyword evidence="2" id="KW-1185">Reference proteome</keyword>
<comment type="caution">
    <text evidence="1">The sequence shown here is derived from an EMBL/GenBank/DDBJ whole genome shotgun (WGS) entry which is preliminary data.</text>
</comment>
<organism evidence="1 2">
    <name type="scientific">Sphaerisporangium rubeum</name>
    <dbReference type="NCBI Taxonomy" id="321317"/>
    <lineage>
        <taxon>Bacteria</taxon>
        <taxon>Bacillati</taxon>
        <taxon>Actinomycetota</taxon>
        <taxon>Actinomycetes</taxon>
        <taxon>Streptosporangiales</taxon>
        <taxon>Streptosporangiaceae</taxon>
        <taxon>Sphaerisporangium</taxon>
    </lineage>
</organism>
<protein>
    <submittedName>
        <fullName evidence="1">Uncharacterized protein</fullName>
    </submittedName>
</protein>
<dbReference type="EMBL" id="JACHIU010000001">
    <property type="protein sequence ID" value="MBB6476141.1"/>
    <property type="molecule type" value="Genomic_DNA"/>
</dbReference>
<sequence>MTTVEIKMTRTATTWLASFCVDSAAVAGTRTVIAPADWRGTPGITAAGAAKLRQDKTALIQVHLGRGVARHTATDTVFDHPAAYGRGPVVDPLTTSTANGVVRGPQPWRHPVIT</sequence>
<proteinExistence type="predicted"/>
<reference evidence="1 2" key="1">
    <citation type="submission" date="2020-08" db="EMBL/GenBank/DDBJ databases">
        <title>Sequencing the genomes of 1000 actinobacteria strains.</title>
        <authorList>
            <person name="Klenk H.-P."/>
        </authorList>
    </citation>
    <scope>NUCLEOTIDE SEQUENCE [LARGE SCALE GENOMIC DNA]</scope>
    <source>
        <strain evidence="1 2">DSM 44936</strain>
    </source>
</reference>